<sequence length="79" mass="8636">MTPPRSFSPSPRRSAGLFGEPTKWRLSCPRSSSACCKLGSRRQRKCRGRMEGRGGHGWIESLSTSGSRGEPSRPKGRGC</sequence>
<dbReference type="Proteomes" id="UP001162640">
    <property type="component" value="Unassembled WGS sequence"/>
</dbReference>
<evidence type="ECO:0000313" key="3">
    <source>
        <dbReference type="Proteomes" id="UP001162640"/>
    </source>
</evidence>
<feature type="region of interest" description="Disordered" evidence="1">
    <location>
        <begin position="46"/>
        <end position="79"/>
    </location>
</feature>
<dbReference type="EMBL" id="BLQM01000359">
    <property type="protein sequence ID" value="GMH85420.1"/>
    <property type="molecule type" value="Genomic_DNA"/>
</dbReference>
<comment type="caution">
    <text evidence="2">The sequence shown here is derived from an EMBL/GenBank/DDBJ whole genome shotgun (WGS) entry which is preliminary data.</text>
</comment>
<reference evidence="3" key="1">
    <citation type="journal article" date="2023" name="Commun. Biol.">
        <title>Genome analysis of Parmales, the sister group of diatoms, reveals the evolutionary specialization of diatoms from phago-mixotrophs to photoautotrophs.</title>
        <authorList>
            <person name="Ban H."/>
            <person name="Sato S."/>
            <person name="Yoshikawa S."/>
            <person name="Yamada K."/>
            <person name="Nakamura Y."/>
            <person name="Ichinomiya M."/>
            <person name="Sato N."/>
            <person name="Blanc-Mathieu R."/>
            <person name="Endo H."/>
            <person name="Kuwata A."/>
            <person name="Ogata H."/>
        </authorList>
    </citation>
    <scope>NUCLEOTIDE SEQUENCE [LARGE SCALE GENOMIC DNA]</scope>
</reference>
<dbReference type="AlphaFoldDB" id="A0A9W7BFX2"/>
<organism evidence="2 3">
    <name type="scientific">Triparma laevis f. inornata</name>
    <dbReference type="NCBI Taxonomy" id="1714386"/>
    <lineage>
        <taxon>Eukaryota</taxon>
        <taxon>Sar</taxon>
        <taxon>Stramenopiles</taxon>
        <taxon>Ochrophyta</taxon>
        <taxon>Bolidophyceae</taxon>
        <taxon>Parmales</taxon>
        <taxon>Triparmaceae</taxon>
        <taxon>Triparma</taxon>
    </lineage>
</organism>
<protein>
    <submittedName>
        <fullName evidence="2">Uncharacterized protein</fullName>
    </submittedName>
</protein>
<evidence type="ECO:0000313" key="2">
    <source>
        <dbReference type="EMBL" id="GMH85420.1"/>
    </source>
</evidence>
<gene>
    <name evidence="2" type="ORF">TL16_g10225</name>
</gene>
<feature type="compositionally biased region" description="Low complexity" evidence="1">
    <location>
        <begin position="1"/>
        <end position="14"/>
    </location>
</feature>
<feature type="region of interest" description="Disordered" evidence="1">
    <location>
        <begin position="1"/>
        <end position="20"/>
    </location>
</feature>
<name>A0A9W7BFX2_9STRA</name>
<evidence type="ECO:0000256" key="1">
    <source>
        <dbReference type="SAM" id="MobiDB-lite"/>
    </source>
</evidence>
<proteinExistence type="predicted"/>
<accession>A0A9W7BFX2</accession>